<dbReference type="EMBL" id="JBBPBM010000023">
    <property type="protein sequence ID" value="KAK8545419.1"/>
    <property type="molecule type" value="Genomic_DNA"/>
</dbReference>
<dbReference type="Proteomes" id="UP001472677">
    <property type="component" value="Unassembled WGS sequence"/>
</dbReference>
<accession>A0ABR2DRK9</accession>
<keyword evidence="2" id="KW-1185">Reference proteome</keyword>
<protein>
    <submittedName>
        <fullName evidence="1">Uncharacterized protein</fullName>
    </submittedName>
</protein>
<evidence type="ECO:0000313" key="1">
    <source>
        <dbReference type="EMBL" id="KAK8545419.1"/>
    </source>
</evidence>
<evidence type="ECO:0000313" key="2">
    <source>
        <dbReference type="Proteomes" id="UP001472677"/>
    </source>
</evidence>
<gene>
    <name evidence="1" type="ORF">V6N12_026253</name>
</gene>
<sequence>MQRSVDASAGVLSECWEMTIKSSLTYNKSIMHAKEERFKEEESCFGFGEGLHRMHMRRSTGARLDLGALLLLLTTCEM</sequence>
<reference evidence="1 2" key="1">
    <citation type="journal article" date="2024" name="G3 (Bethesda)">
        <title>Genome assembly of Hibiscus sabdariffa L. provides insights into metabolisms of medicinal natural products.</title>
        <authorList>
            <person name="Kim T."/>
        </authorList>
    </citation>
    <scope>NUCLEOTIDE SEQUENCE [LARGE SCALE GENOMIC DNA]</scope>
    <source>
        <strain evidence="1">TK-2024</strain>
        <tissue evidence="1">Old leaves</tissue>
    </source>
</reference>
<name>A0ABR2DRK9_9ROSI</name>
<comment type="caution">
    <text evidence="1">The sequence shown here is derived from an EMBL/GenBank/DDBJ whole genome shotgun (WGS) entry which is preliminary data.</text>
</comment>
<organism evidence="1 2">
    <name type="scientific">Hibiscus sabdariffa</name>
    <name type="common">roselle</name>
    <dbReference type="NCBI Taxonomy" id="183260"/>
    <lineage>
        <taxon>Eukaryota</taxon>
        <taxon>Viridiplantae</taxon>
        <taxon>Streptophyta</taxon>
        <taxon>Embryophyta</taxon>
        <taxon>Tracheophyta</taxon>
        <taxon>Spermatophyta</taxon>
        <taxon>Magnoliopsida</taxon>
        <taxon>eudicotyledons</taxon>
        <taxon>Gunneridae</taxon>
        <taxon>Pentapetalae</taxon>
        <taxon>rosids</taxon>
        <taxon>malvids</taxon>
        <taxon>Malvales</taxon>
        <taxon>Malvaceae</taxon>
        <taxon>Malvoideae</taxon>
        <taxon>Hibiscus</taxon>
    </lineage>
</organism>
<proteinExistence type="predicted"/>